<accession>A0A1G7RIR2</accession>
<name>A0A1G7RIR2_9GAMM</name>
<proteinExistence type="predicted"/>
<sequence length="31" mass="3216">MFVVLANNSRHADALKGALVRSGGTTKGESQ</sequence>
<organism evidence="1 2">
    <name type="scientific">Onishia taeanensis</name>
    <dbReference type="NCBI Taxonomy" id="284577"/>
    <lineage>
        <taxon>Bacteria</taxon>
        <taxon>Pseudomonadati</taxon>
        <taxon>Pseudomonadota</taxon>
        <taxon>Gammaproteobacteria</taxon>
        <taxon>Oceanospirillales</taxon>
        <taxon>Halomonadaceae</taxon>
        <taxon>Onishia</taxon>
    </lineage>
</organism>
<dbReference type="STRING" id="284577.SAMN05216571_104288"/>
<evidence type="ECO:0000313" key="2">
    <source>
        <dbReference type="Proteomes" id="UP000198641"/>
    </source>
</evidence>
<keyword evidence="2" id="KW-1185">Reference proteome</keyword>
<dbReference type="EMBL" id="FNCI01000004">
    <property type="protein sequence ID" value="SDG10622.1"/>
    <property type="molecule type" value="Genomic_DNA"/>
</dbReference>
<protein>
    <submittedName>
        <fullName evidence="1">Uncharacterized protein</fullName>
    </submittedName>
</protein>
<dbReference type="Proteomes" id="UP000198641">
    <property type="component" value="Unassembled WGS sequence"/>
</dbReference>
<evidence type="ECO:0000313" key="1">
    <source>
        <dbReference type="EMBL" id="SDG10622.1"/>
    </source>
</evidence>
<reference evidence="1 2" key="1">
    <citation type="submission" date="2016-10" db="EMBL/GenBank/DDBJ databases">
        <authorList>
            <person name="de Groot N.N."/>
        </authorList>
    </citation>
    <scope>NUCLEOTIDE SEQUENCE [LARGE SCALE GENOMIC DNA]</scope>
    <source>
        <strain evidence="1 2">BH539</strain>
    </source>
</reference>
<gene>
    <name evidence="1" type="ORF">SAMN05216571_104288</name>
</gene>
<dbReference type="AlphaFoldDB" id="A0A1G7RIR2"/>